<organism evidence="2 3">
    <name type="scientific">Janthinobacterium fluminis</name>
    <dbReference type="NCBI Taxonomy" id="2987524"/>
    <lineage>
        <taxon>Bacteria</taxon>
        <taxon>Pseudomonadati</taxon>
        <taxon>Pseudomonadota</taxon>
        <taxon>Betaproteobacteria</taxon>
        <taxon>Burkholderiales</taxon>
        <taxon>Oxalobacteraceae</taxon>
        <taxon>Janthinobacterium</taxon>
    </lineage>
</organism>
<dbReference type="Gene3D" id="3.90.230.10">
    <property type="entry name" value="Creatinase/methionine aminopeptidase superfamily"/>
    <property type="match status" value="1"/>
</dbReference>
<protein>
    <submittedName>
        <fullName evidence="2">M24 family metallopeptidase</fullName>
    </submittedName>
</protein>
<dbReference type="PANTHER" id="PTHR46112">
    <property type="entry name" value="AMINOPEPTIDASE"/>
    <property type="match status" value="1"/>
</dbReference>
<comment type="caution">
    <text evidence="2">The sequence shown here is derived from an EMBL/GenBank/DDBJ whole genome shotgun (WGS) entry which is preliminary data.</text>
</comment>
<gene>
    <name evidence="2" type="ORF">OIK44_07120</name>
</gene>
<feature type="domain" description="Peptidase M24" evidence="1">
    <location>
        <begin position="141"/>
        <end position="331"/>
    </location>
</feature>
<dbReference type="InterPro" id="IPR050659">
    <property type="entry name" value="Peptidase_M24B"/>
</dbReference>
<name>A0ABT5JXI8_9BURK</name>
<evidence type="ECO:0000259" key="1">
    <source>
        <dbReference type="Pfam" id="PF00557"/>
    </source>
</evidence>
<dbReference type="Pfam" id="PF00557">
    <property type="entry name" value="Peptidase_M24"/>
    <property type="match status" value="1"/>
</dbReference>
<accession>A0ABT5JXI8</accession>
<reference evidence="2 3" key="1">
    <citation type="submission" date="2022-10" db="EMBL/GenBank/DDBJ databases">
        <title>Janthinobacterium sp. hw3 Genome sequencing.</title>
        <authorList>
            <person name="Park S."/>
        </authorList>
    </citation>
    <scope>NUCLEOTIDE SEQUENCE [LARGE SCALE GENOMIC DNA]</scope>
    <source>
        <strain evidence="3">hw3</strain>
    </source>
</reference>
<dbReference type="Proteomes" id="UP001221208">
    <property type="component" value="Unassembled WGS sequence"/>
</dbReference>
<evidence type="ECO:0000313" key="3">
    <source>
        <dbReference type="Proteomes" id="UP001221208"/>
    </source>
</evidence>
<dbReference type="RefSeq" id="WP_273670032.1">
    <property type="nucleotide sequence ID" value="NZ_JAQQXR010000002.1"/>
</dbReference>
<evidence type="ECO:0000313" key="2">
    <source>
        <dbReference type="EMBL" id="MDC8757354.1"/>
    </source>
</evidence>
<sequence>MTAPGEHETRAKLAQMRRWLEQSGAGALRLRGVDWFAWATAGGSNAVLLAAEAGVAEVLVTAAAAYLLTDPIEAARLQHEEVLAPWTWQVSPWAQRELREHFVQHAAAGAVVLSDRPGPREHALPACAREARLVLGPQERERYRRLGRLAAGAAGEALRAARPRWSEHELAGAAAHALCARGLQPALVLAAGEERLARYRHPLPTARPLGRRAMLVLCARRHGLYANLTRFVCFGVGADPRQEQLMALEAVALDACEAGQPLCTVYRALDGAYAYAGWPDAILQHHQGGITGYLAREVLATAHTEITLREGMALAFNPSLDGIKIEDTFLLEDEALCNLTFDPDWPWAEVQGRRRPLCLERA</sequence>
<dbReference type="InterPro" id="IPR036005">
    <property type="entry name" value="Creatinase/aminopeptidase-like"/>
</dbReference>
<dbReference type="InterPro" id="IPR000994">
    <property type="entry name" value="Pept_M24"/>
</dbReference>
<keyword evidence="3" id="KW-1185">Reference proteome</keyword>
<dbReference type="EMBL" id="JAQQXR010000002">
    <property type="protein sequence ID" value="MDC8757354.1"/>
    <property type="molecule type" value="Genomic_DNA"/>
</dbReference>
<proteinExistence type="predicted"/>
<dbReference type="PANTHER" id="PTHR46112:SF2">
    <property type="entry name" value="XAA-PRO AMINOPEPTIDASE P-RELATED"/>
    <property type="match status" value="1"/>
</dbReference>
<dbReference type="SUPFAM" id="SSF55920">
    <property type="entry name" value="Creatinase/aminopeptidase"/>
    <property type="match status" value="1"/>
</dbReference>